<reference evidence="8" key="1">
    <citation type="submission" date="2017-10" db="EMBL/GenBank/DDBJ databases">
        <title>Rapid genome shrinkage in a self-fertile nematode reveals novel sperm competition proteins.</title>
        <authorList>
            <person name="Yin D."/>
            <person name="Schwarz E.M."/>
            <person name="Thomas C.G."/>
            <person name="Felde R.L."/>
            <person name="Korf I.F."/>
            <person name="Cutter A.D."/>
            <person name="Schartner C.M."/>
            <person name="Ralston E.J."/>
            <person name="Meyer B.J."/>
            <person name="Haag E.S."/>
        </authorList>
    </citation>
    <scope>NUCLEOTIDE SEQUENCE [LARGE SCALE GENOMIC DNA]</scope>
    <source>
        <strain evidence="8">JU1422</strain>
    </source>
</reference>
<keyword evidence="4" id="KW-0963">Cytoplasm</keyword>
<proteinExistence type="inferred from homology"/>
<evidence type="ECO:0000256" key="1">
    <source>
        <dbReference type="ARBA" id="ARBA00004245"/>
    </source>
</evidence>
<dbReference type="EMBL" id="PDUG01000001">
    <property type="protein sequence ID" value="PIC49970.1"/>
    <property type="molecule type" value="Genomic_DNA"/>
</dbReference>
<evidence type="ECO:0000256" key="5">
    <source>
        <dbReference type="ARBA" id="ARBA00023212"/>
    </source>
</evidence>
<comment type="subcellular location">
    <subcellularLocation>
        <location evidence="1">Cytoplasm</location>
        <location evidence="1">Cytoskeleton</location>
    </subcellularLocation>
</comment>
<dbReference type="GO" id="GO:0070840">
    <property type="term" value="F:dynein complex binding"/>
    <property type="evidence" value="ECO:0007669"/>
    <property type="project" value="TreeGrafter"/>
</dbReference>
<accession>A0A2G5VE25</accession>
<dbReference type="InterPro" id="IPR027777">
    <property type="entry name" value="DCTN6"/>
</dbReference>
<dbReference type="Gene3D" id="2.160.10.10">
    <property type="entry name" value="Hexapeptide repeat proteins"/>
    <property type="match status" value="1"/>
</dbReference>
<dbReference type="AlphaFoldDB" id="A0A2G5VE25"/>
<dbReference type="SUPFAM" id="SSF51161">
    <property type="entry name" value="Trimeric LpxA-like enzymes"/>
    <property type="match status" value="1"/>
</dbReference>
<dbReference type="InterPro" id="IPR011004">
    <property type="entry name" value="Trimer_LpxA-like_sf"/>
</dbReference>
<dbReference type="GO" id="GO:0005869">
    <property type="term" value="C:dynactin complex"/>
    <property type="evidence" value="ECO:0007669"/>
    <property type="project" value="InterPro"/>
</dbReference>
<dbReference type="Proteomes" id="UP000230233">
    <property type="component" value="Chromosome I"/>
</dbReference>
<gene>
    <name evidence="7" type="primary">Cni-dnc-6</name>
    <name evidence="7" type="synonym">Cnig_chr_I.g1057</name>
    <name evidence="7" type="ORF">B9Z55_001057</name>
</gene>
<keyword evidence="8" id="KW-1185">Reference proteome</keyword>
<evidence type="ECO:0000256" key="2">
    <source>
        <dbReference type="ARBA" id="ARBA00007719"/>
    </source>
</evidence>
<evidence type="ECO:0000256" key="4">
    <source>
        <dbReference type="ARBA" id="ARBA00022490"/>
    </source>
</evidence>
<comment type="similarity">
    <text evidence="2">Belongs to the dynactin subunits 5/6 family. Dynactin subunit 6 subfamily.</text>
</comment>
<evidence type="ECO:0000256" key="6">
    <source>
        <dbReference type="ARBA" id="ARBA00034687"/>
    </source>
</evidence>
<organism evidence="7 8">
    <name type="scientific">Caenorhabditis nigoni</name>
    <dbReference type="NCBI Taxonomy" id="1611254"/>
    <lineage>
        <taxon>Eukaryota</taxon>
        <taxon>Metazoa</taxon>
        <taxon>Ecdysozoa</taxon>
        <taxon>Nematoda</taxon>
        <taxon>Chromadorea</taxon>
        <taxon>Rhabditida</taxon>
        <taxon>Rhabditina</taxon>
        <taxon>Rhabditomorpha</taxon>
        <taxon>Rhabditoidea</taxon>
        <taxon>Rhabditidae</taxon>
        <taxon>Peloderinae</taxon>
        <taxon>Caenorhabditis</taxon>
    </lineage>
</organism>
<evidence type="ECO:0000313" key="7">
    <source>
        <dbReference type="EMBL" id="PIC49970.1"/>
    </source>
</evidence>
<protein>
    <recommendedName>
        <fullName evidence="3">Dynactin subunit 6</fullName>
    </recommendedName>
</protein>
<keyword evidence="5" id="KW-0206">Cytoskeleton</keyword>
<dbReference type="PANTHER" id="PTHR13072">
    <property type="entry name" value="DYNACTIN 6"/>
    <property type="match status" value="1"/>
</dbReference>
<dbReference type="STRING" id="1611254.A0A2G5VE25"/>
<dbReference type="PANTHER" id="PTHR13072:SF0">
    <property type="entry name" value="DYNACTIN SUBUNIT 6"/>
    <property type="match status" value="1"/>
</dbReference>
<sequence length="202" mass="22326">MNAEYLWRSIVESVARSNLIFRKKVHIMTDSSRVSIATSTIVCVEAEIKGEVIIKEGCVVHPHVVFDATNGPIYVGENNIFEEFAVIRNNSEGQPMIIGDSNIFQVHSKCSAKYVGSRNVIGVHAHLEDGCSVSDDCSIGPKCRVFSKQNLEPSVAVYGPSNSHRVTSTPNLTPTLQLEFLRKILPSYHHLYNKKKVTAAAQ</sequence>
<dbReference type="CDD" id="cd04646">
    <property type="entry name" value="LbH_Dynactin_6"/>
    <property type="match status" value="1"/>
</dbReference>
<dbReference type="GO" id="GO:0007052">
    <property type="term" value="P:mitotic spindle organization"/>
    <property type="evidence" value="ECO:0007669"/>
    <property type="project" value="TreeGrafter"/>
</dbReference>
<evidence type="ECO:0000256" key="3">
    <source>
        <dbReference type="ARBA" id="ARBA00016573"/>
    </source>
</evidence>
<dbReference type="OrthoDB" id="2355at2759"/>
<comment type="function">
    <text evidence="6">Part of the dynactin complex that activates the molecular motor dynein for ultra-processive transport along microtubules.</text>
</comment>
<comment type="caution">
    <text evidence="7">The sequence shown here is derived from an EMBL/GenBank/DDBJ whole genome shotgun (WGS) entry which is preliminary data.</text>
</comment>
<evidence type="ECO:0000313" key="8">
    <source>
        <dbReference type="Proteomes" id="UP000230233"/>
    </source>
</evidence>
<name>A0A2G5VE25_9PELO</name>